<dbReference type="AlphaFoldDB" id="A0AAN1SZ89"/>
<evidence type="ECO:0000256" key="1">
    <source>
        <dbReference type="ARBA" id="ARBA00022737"/>
    </source>
</evidence>
<dbReference type="PANTHER" id="PTHR44858">
    <property type="entry name" value="TETRATRICOPEPTIDE REPEAT PROTEIN 6"/>
    <property type="match status" value="1"/>
</dbReference>
<dbReference type="Pfam" id="PF13181">
    <property type="entry name" value="TPR_8"/>
    <property type="match status" value="2"/>
</dbReference>
<dbReference type="InterPro" id="IPR013360">
    <property type="entry name" value="Pilus_4_PilW"/>
</dbReference>
<evidence type="ECO:0000313" key="6">
    <source>
        <dbReference type="Proteomes" id="UP001319121"/>
    </source>
</evidence>
<dbReference type="InterPro" id="IPR011990">
    <property type="entry name" value="TPR-like_helical_dom_sf"/>
</dbReference>
<protein>
    <submittedName>
        <fullName evidence="5">Type IV pilus biogenesis/stability protein PilW</fullName>
    </submittedName>
</protein>
<proteinExistence type="predicted"/>
<feature type="repeat" description="TPR" evidence="3">
    <location>
        <begin position="73"/>
        <end position="106"/>
    </location>
</feature>
<dbReference type="RefSeq" id="WP_212785101.1">
    <property type="nucleotide sequence ID" value="NZ_AP019536.1"/>
</dbReference>
<evidence type="ECO:0000256" key="3">
    <source>
        <dbReference type="PROSITE-ProRule" id="PRU00339"/>
    </source>
</evidence>
<dbReference type="KEGG" id="fku:FGKAn22_15310"/>
<dbReference type="Proteomes" id="UP001319121">
    <property type="component" value="Chromosome"/>
</dbReference>
<accession>A0AAN1SZ89</accession>
<dbReference type="PANTHER" id="PTHR44858:SF1">
    <property type="entry name" value="UDP-N-ACETYLGLUCOSAMINE--PEPTIDE N-ACETYLGLUCOSAMINYLTRANSFERASE SPINDLY-RELATED"/>
    <property type="match status" value="1"/>
</dbReference>
<keyword evidence="4" id="KW-0732">Signal</keyword>
<feature type="signal peptide" evidence="4">
    <location>
        <begin position="1"/>
        <end position="26"/>
    </location>
</feature>
<feature type="repeat" description="TPR" evidence="3">
    <location>
        <begin position="143"/>
        <end position="176"/>
    </location>
</feature>
<organism evidence="5 6">
    <name type="scientific">Ferrigenium kumadai</name>
    <dbReference type="NCBI Taxonomy" id="1682490"/>
    <lineage>
        <taxon>Bacteria</taxon>
        <taxon>Pseudomonadati</taxon>
        <taxon>Pseudomonadota</taxon>
        <taxon>Betaproteobacteria</taxon>
        <taxon>Nitrosomonadales</taxon>
        <taxon>Gallionellaceae</taxon>
        <taxon>Ferrigenium</taxon>
    </lineage>
</organism>
<dbReference type="Gene3D" id="1.25.40.10">
    <property type="entry name" value="Tetratricopeptide repeat domain"/>
    <property type="match status" value="1"/>
</dbReference>
<dbReference type="NCBIfam" id="TIGR02521">
    <property type="entry name" value="type_IV_pilW"/>
    <property type="match status" value="1"/>
</dbReference>
<dbReference type="InterPro" id="IPR019734">
    <property type="entry name" value="TPR_rpt"/>
</dbReference>
<keyword evidence="2 3" id="KW-0802">TPR repeat</keyword>
<keyword evidence="6" id="KW-1185">Reference proteome</keyword>
<evidence type="ECO:0000256" key="2">
    <source>
        <dbReference type="ARBA" id="ARBA00022803"/>
    </source>
</evidence>
<evidence type="ECO:0000313" key="5">
    <source>
        <dbReference type="EMBL" id="BBI99838.1"/>
    </source>
</evidence>
<sequence>MKKTTTILFLLALLVGCGTPSGGQSAAPDQLKSRANASAKVHTELAGMYYERAQLGVALGEVELALQADRNYAPAYSMRGLLHMTLREDKEAEEDFQQSLRLDKTDSETHNNYGWFLCQRGREKESIPHFMAALKNPLYQTPERAYLNAGLCSRKAGNSKDAEEFLQRALVVQPGLTQALLAMAELSFANGDYAAAKKYFANYAERSDSLTAEQLWMAVRIERKIGDRNAEASYGMQLRKRFPDAPETQLLTRGE</sequence>
<dbReference type="PROSITE" id="PS51257">
    <property type="entry name" value="PROKAR_LIPOPROTEIN"/>
    <property type="match status" value="1"/>
</dbReference>
<evidence type="ECO:0000256" key="4">
    <source>
        <dbReference type="SAM" id="SignalP"/>
    </source>
</evidence>
<reference evidence="5 6" key="1">
    <citation type="submission" date="2019-03" db="EMBL/GenBank/DDBJ databases">
        <title>Complete genome sequence of Ferrigenium kumadai strain An22, a microaerophilic iron-oxidizing bacterium isolated from a paddy field soil.</title>
        <authorList>
            <person name="Watanabe T."/>
            <person name="Asakawa S."/>
        </authorList>
    </citation>
    <scope>NUCLEOTIDE SEQUENCE [LARGE SCALE GENOMIC DNA]</scope>
    <source>
        <strain evidence="5 6">An22</strain>
    </source>
</reference>
<dbReference type="PROSITE" id="PS50005">
    <property type="entry name" value="TPR"/>
    <property type="match status" value="2"/>
</dbReference>
<dbReference type="InterPro" id="IPR050498">
    <property type="entry name" value="Ycf3"/>
</dbReference>
<dbReference type="SUPFAM" id="SSF48452">
    <property type="entry name" value="TPR-like"/>
    <property type="match status" value="1"/>
</dbReference>
<dbReference type="EMBL" id="AP019536">
    <property type="protein sequence ID" value="BBI99838.1"/>
    <property type="molecule type" value="Genomic_DNA"/>
</dbReference>
<name>A0AAN1SZ89_9PROT</name>
<gene>
    <name evidence="5" type="ORF">FGKAn22_15310</name>
</gene>
<keyword evidence="1" id="KW-0677">Repeat</keyword>
<feature type="chain" id="PRO_5043026807" evidence="4">
    <location>
        <begin position="27"/>
        <end position="255"/>
    </location>
</feature>
<dbReference type="SMART" id="SM00028">
    <property type="entry name" value="TPR"/>
    <property type="match status" value="3"/>
</dbReference>